<dbReference type="InterPro" id="IPR032466">
    <property type="entry name" value="Metal_Hydrolase"/>
</dbReference>
<evidence type="ECO:0000313" key="2">
    <source>
        <dbReference type="EMBL" id="MBE1607385.1"/>
    </source>
</evidence>
<comment type="caution">
    <text evidence="2">The sequence shown here is derived from an EMBL/GenBank/DDBJ whole genome shotgun (WGS) entry which is preliminary data.</text>
</comment>
<dbReference type="SUPFAM" id="SSF51556">
    <property type="entry name" value="Metallo-dependent hydrolases"/>
    <property type="match status" value="1"/>
</dbReference>
<name>A0A927MV05_9ACTN</name>
<dbReference type="PANTHER" id="PTHR43135">
    <property type="entry name" value="ALPHA-D-RIBOSE 1-METHYLPHOSPHONATE 5-TRIPHOSPHATE DIPHOSPHATASE"/>
    <property type="match status" value="1"/>
</dbReference>
<evidence type="ECO:0000259" key="1">
    <source>
        <dbReference type="Pfam" id="PF01979"/>
    </source>
</evidence>
<dbReference type="Gene3D" id="3.20.20.140">
    <property type="entry name" value="Metal-dependent hydrolases"/>
    <property type="match status" value="1"/>
</dbReference>
<dbReference type="InterPro" id="IPR006680">
    <property type="entry name" value="Amidohydro-rel"/>
</dbReference>
<sequence>MGTGLQVFRHARVIACNGEDPLDDATVVVENGVIRDVAAGGASVSDADVIDCRGRTLLPGLIDAHVHVCSLDVEVGREQRDYPTSLLAYEIAAVIRRTLDQGYTTVRDAGGADWGMKEAVARGLIPGPRMFVSGRPLSQTGGHGDSRSRAEDSVGCGCGAHIGMVDNIADGPDGVRRAVREQLRRGADAIKVMASGGVASPTDKLDSLQYTREELAAAVDEAARAGTYVLAHAYSSDAIRNAVEAGVRSIEHGNFLDEETARLMAERGTFLVPTFVAYEKLHEQGRQLGFAPEKLAKLDDVLGAGLDGLKRAHDAGVRIASGSDLLGPLAVHKTRELAIKAQVLGAHETLVATTRTNAELLGIAEEVGTVEPDKRADLLVVDGDPLADIAVLADLDRINVIMKAGEFHKREL</sequence>
<dbReference type="Proteomes" id="UP000638648">
    <property type="component" value="Unassembled WGS sequence"/>
</dbReference>
<organism evidence="2 3">
    <name type="scientific">Actinopolymorpha pittospori</name>
    <dbReference type="NCBI Taxonomy" id="648752"/>
    <lineage>
        <taxon>Bacteria</taxon>
        <taxon>Bacillati</taxon>
        <taxon>Actinomycetota</taxon>
        <taxon>Actinomycetes</taxon>
        <taxon>Propionibacteriales</taxon>
        <taxon>Actinopolymorphaceae</taxon>
        <taxon>Actinopolymorpha</taxon>
    </lineage>
</organism>
<dbReference type="CDD" id="cd01299">
    <property type="entry name" value="Met_dep_hydrolase_A"/>
    <property type="match status" value="1"/>
</dbReference>
<dbReference type="InterPro" id="IPR057744">
    <property type="entry name" value="OTAase-like"/>
</dbReference>
<accession>A0A927MV05</accession>
<dbReference type="RefSeq" id="WP_192751342.1">
    <property type="nucleotide sequence ID" value="NZ_BAABJL010000197.1"/>
</dbReference>
<keyword evidence="3" id="KW-1185">Reference proteome</keyword>
<dbReference type="EMBL" id="JADBEM010000001">
    <property type="protein sequence ID" value="MBE1607385.1"/>
    <property type="molecule type" value="Genomic_DNA"/>
</dbReference>
<dbReference type="GO" id="GO:0016810">
    <property type="term" value="F:hydrolase activity, acting on carbon-nitrogen (but not peptide) bonds"/>
    <property type="evidence" value="ECO:0007669"/>
    <property type="project" value="InterPro"/>
</dbReference>
<dbReference type="Gene3D" id="2.30.40.10">
    <property type="entry name" value="Urease, subunit C, domain 1"/>
    <property type="match status" value="1"/>
</dbReference>
<evidence type="ECO:0000313" key="3">
    <source>
        <dbReference type="Proteomes" id="UP000638648"/>
    </source>
</evidence>
<dbReference type="InterPro" id="IPR051781">
    <property type="entry name" value="Metallo-dep_Hydrolase"/>
</dbReference>
<proteinExistence type="predicted"/>
<dbReference type="InterPro" id="IPR011059">
    <property type="entry name" value="Metal-dep_hydrolase_composite"/>
</dbReference>
<dbReference type="Pfam" id="PF01979">
    <property type="entry name" value="Amidohydro_1"/>
    <property type="match status" value="1"/>
</dbReference>
<reference evidence="2" key="1">
    <citation type="submission" date="2020-10" db="EMBL/GenBank/DDBJ databases">
        <title>Sequencing the genomes of 1000 actinobacteria strains.</title>
        <authorList>
            <person name="Klenk H.-P."/>
        </authorList>
    </citation>
    <scope>NUCLEOTIDE SEQUENCE</scope>
    <source>
        <strain evidence="2">DSM 45354</strain>
    </source>
</reference>
<protein>
    <submittedName>
        <fullName evidence="2">Imidazolonepropionase-like amidohydrolase</fullName>
    </submittedName>
</protein>
<dbReference type="AlphaFoldDB" id="A0A927MV05"/>
<feature type="domain" description="Amidohydrolase-related" evidence="1">
    <location>
        <begin position="56"/>
        <end position="406"/>
    </location>
</feature>
<dbReference type="SUPFAM" id="SSF51338">
    <property type="entry name" value="Composite domain of metallo-dependent hydrolases"/>
    <property type="match status" value="1"/>
</dbReference>
<dbReference type="PANTHER" id="PTHR43135:SF3">
    <property type="entry name" value="ALPHA-D-RIBOSE 1-METHYLPHOSPHONATE 5-TRIPHOSPHATE DIPHOSPHATASE"/>
    <property type="match status" value="1"/>
</dbReference>
<gene>
    <name evidence="2" type="ORF">HEB94_004233</name>
</gene>